<keyword evidence="3" id="KW-0964">Secreted</keyword>
<dbReference type="PANTHER" id="PTHR20986:SF14">
    <property type="entry name" value="FMRFAMIDE-LIKE NEUROPEPTIDES 6"/>
    <property type="match status" value="1"/>
</dbReference>
<dbReference type="EMBL" id="JAKKPZ010000001">
    <property type="protein sequence ID" value="KAI1728089.1"/>
    <property type="molecule type" value="Genomic_DNA"/>
</dbReference>
<reference evidence="9" key="1">
    <citation type="submission" date="2022-01" db="EMBL/GenBank/DDBJ databases">
        <title>Genome Sequence Resource for Two Populations of Ditylenchus destructor, the Migratory Endoparasitic Phytonematode.</title>
        <authorList>
            <person name="Zhang H."/>
            <person name="Lin R."/>
            <person name="Xie B."/>
        </authorList>
    </citation>
    <scope>NUCLEOTIDE SEQUENCE</scope>
    <source>
        <strain evidence="9">BazhouSP</strain>
    </source>
</reference>
<dbReference type="AlphaFoldDB" id="A0AAD4R731"/>
<feature type="region of interest" description="Disordered" evidence="7">
    <location>
        <begin position="163"/>
        <end position="190"/>
    </location>
</feature>
<comment type="subcellular location">
    <subcellularLocation>
        <location evidence="1">Secreted</location>
    </subcellularLocation>
</comment>
<feature type="signal peptide" evidence="8">
    <location>
        <begin position="1"/>
        <end position="17"/>
    </location>
</feature>
<keyword evidence="5" id="KW-0027">Amidation</keyword>
<keyword evidence="6 9" id="KW-0527">Neuropeptide</keyword>
<comment type="similarity">
    <text evidence="2">Belongs to the FARP (FMRFamide related peptide) family.</text>
</comment>
<dbReference type="PANTHER" id="PTHR20986">
    <property type="entry name" value="FMRFAMIDE-RELATED PEPTIDES"/>
    <property type="match status" value="1"/>
</dbReference>
<keyword evidence="4" id="KW-0165">Cleavage on pair of basic residues</keyword>
<evidence type="ECO:0000313" key="9">
    <source>
        <dbReference type="EMBL" id="KAI1728089.1"/>
    </source>
</evidence>
<accession>A0AAD4R731</accession>
<keyword evidence="10" id="KW-1185">Reference proteome</keyword>
<evidence type="ECO:0000256" key="8">
    <source>
        <dbReference type="SAM" id="SignalP"/>
    </source>
</evidence>
<evidence type="ECO:0000256" key="7">
    <source>
        <dbReference type="SAM" id="MobiDB-lite"/>
    </source>
</evidence>
<evidence type="ECO:0000256" key="4">
    <source>
        <dbReference type="ARBA" id="ARBA00022685"/>
    </source>
</evidence>
<evidence type="ECO:0000256" key="1">
    <source>
        <dbReference type="ARBA" id="ARBA00004613"/>
    </source>
</evidence>
<evidence type="ECO:0000313" key="10">
    <source>
        <dbReference type="Proteomes" id="UP001201812"/>
    </source>
</evidence>
<keyword evidence="8" id="KW-0732">Signal</keyword>
<feature type="chain" id="PRO_5041997115" evidence="8">
    <location>
        <begin position="18"/>
        <end position="190"/>
    </location>
</feature>
<evidence type="ECO:0000256" key="2">
    <source>
        <dbReference type="ARBA" id="ARBA00006356"/>
    </source>
</evidence>
<comment type="caution">
    <text evidence="9">The sequence shown here is derived from an EMBL/GenBank/DDBJ whole genome shotgun (WGS) entry which is preliminary data.</text>
</comment>
<dbReference type="Pfam" id="PF01581">
    <property type="entry name" value="FARP"/>
    <property type="match status" value="5"/>
</dbReference>
<proteinExistence type="inferred from homology"/>
<protein>
    <submittedName>
        <fullName evidence="9">FMRFamide-like neuropeptide 14</fullName>
    </submittedName>
</protein>
<evidence type="ECO:0000256" key="5">
    <source>
        <dbReference type="ARBA" id="ARBA00022815"/>
    </source>
</evidence>
<sequence length="190" mass="21868">MSLGCFILMAIIATIFAETTPSTPEHLAEAENLDYFYNPAHFLQVCAQFPELAACQQVGSLVEKRKSAYMRFGRAAPDAVVEVEDEPAMEKRKSAYMRFGKRSPSTHIMLENEMADEQVHDMAKRKSAYMRFGKRKSAYMRFGKRSSDDAGEMEKRKSAYMRFGKRAVPSENMPEMEKRKSAYMRFGKRR</sequence>
<gene>
    <name evidence="9" type="ORF">DdX_00243</name>
</gene>
<organism evidence="9 10">
    <name type="scientific">Ditylenchus destructor</name>
    <dbReference type="NCBI Taxonomy" id="166010"/>
    <lineage>
        <taxon>Eukaryota</taxon>
        <taxon>Metazoa</taxon>
        <taxon>Ecdysozoa</taxon>
        <taxon>Nematoda</taxon>
        <taxon>Chromadorea</taxon>
        <taxon>Rhabditida</taxon>
        <taxon>Tylenchina</taxon>
        <taxon>Tylenchomorpha</taxon>
        <taxon>Sphaerularioidea</taxon>
        <taxon>Anguinidae</taxon>
        <taxon>Anguininae</taxon>
        <taxon>Ditylenchus</taxon>
    </lineage>
</organism>
<dbReference type="InterPro" id="IPR051041">
    <property type="entry name" value="FMRFamide-related_np"/>
</dbReference>
<dbReference type="InterPro" id="IPR002544">
    <property type="entry name" value="FMRFamid-related_peptide-like"/>
</dbReference>
<evidence type="ECO:0000256" key="6">
    <source>
        <dbReference type="ARBA" id="ARBA00023320"/>
    </source>
</evidence>
<name>A0AAD4R731_9BILA</name>
<dbReference type="Proteomes" id="UP001201812">
    <property type="component" value="Unassembled WGS sequence"/>
</dbReference>
<dbReference type="GO" id="GO:0007218">
    <property type="term" value="P:neuropeptide signaling pathway"/>
    <property type="evidence" value="ECO:0007669"/>
    <property type="project" value="UniProtKB-KW"/>
</dbReference>
<dbReference type="GO" id="GO:0005576">
    <property type="term" value="C:extracellular region"/>
    <property type="evidence" value="ECO:0007669"/>
    <property type="project" value="UniProtKB-SubCell"/>
</dbReference>
<evidence type="ECO:0000256" key="3">
    <source>
        <dbReference type="ARBA" id="ARBA00022525"/>
    </source>
</evidence>